<comment type="caution">
    <text evidence="7">The sequence shown here is derived from an EMBL/GenBank/DDBJ whole genome shotgun (WGS) entry which is preliminary data.</text>
</comment>
<feature type="transmembrane region" description="Helical" evidence="6">
    <location>
        <begin position="243"/>
        <end position="264"/>
    </location>
</feature>
<evidence type="ECO:0000256" key="6">
    <source>
        <dbReference type="SAM" id="Phobius"/>
    </source>
</evidence>
<evidence type="ECO:0000256" key="5">
    <source>
        <dbReference type="ARBA" id="ARBA00023136"/>
    </source>
</evidence>
<keyword evidence="8" id="KW-1185">Reference proteome</keyword>
<dbReference type="Gene3D" id="1.20.1250.20">
    <property type="entry name" value="MFS general substrate transporter like domains"/>
    <property type="match status" value="1"/>
</dbReference>
<reference evidence="7" key="1">
    <citation type="submission" date="2020-08" db="EMBL/GenBank/DDBJ databases">
        <title>Taxonomic study for Lactobacillus species isolated from hardwood bark.</title>
        <authorList>
            <person name="Tohno M."/>
            <person name="Tanizawa Y."/>
        </authorList>
    </citation>
    <scope>NUCLEOTIDE SEQUENCE</scope>
    <source>
        <strain evidence="7">B40</strain>
    </source>
</reference>
<keyword evidence="4 6" id="KW-1133">Transmembrane helix</keyword>
<dbReference type="CDD" id="cd06173">
    <property type="entry name" value="MFS_MefA_like"/>
    <property type="match status" value="1"/>
</dbReference>
<name>A0A916QJY7_9LACO</name>
<evidence type="ECO:0000313" key="8">
    <source>
        <dbReference type="Proteomes" id="UP000677218"/>
    </source>
</evidence>
<evidence type="ECO:0000256" key="3">
    <source>
        <dbReference type="ARBA" id="ARBA00022692"/>
    </source>
</evidence>
<gene>
    <name evidence="7" type="ORF">LCB40_04510</name>
</gene>
<sequence>MSDYKNRKNIIFICDLFSGSVCFLLSIFIPDDVFLYAVIVINIVFAIISSFRSPAYKAIFREIVNENNLGKVNSILETVNEIVQIGGPTLALMIAKFIGNRGALILDSISFFISGFLLQKLFIISPQKLNTKKTTTISQIFQGFHYLTLNRNIMVIVIFSSVINFIIAGYNLILPFSTYAFSGTKLKAYAVFLTAESVGGLVGASLSGLMKKDPSSNKLFILMMLCGLSLIPCPQLFLLTHSVIVVSVCIAMFNMFLGIYNIQFMTFVQINTKVEYIGRVFSIIFSIAILFMPFGTFFFKFVFNLKNQFDYSFLGLSLIFISLISMTVNKFIKN</sequence>
<feature type="transmembrane region" description="Helical" evidence="6">
    <location>
        <begin position="186"/>
        <end position="207"/>
    </location>
</feature>
<evidence type="ECO:0000256" key="2">
    <source>
        <dbReference type="ARBA" id="ARBA00022475"/>
    </source>
</evidence>
<feature type="transmembrane region" description="Helical" evidence="6">
    <location>
        <begin position="311"/>
        <end position="332"/>
    </location>
</feature>
<dbReference type="GO" id="GO:0005886">
    <property type="term" value="C:plasma membrane"/>
    <property type="evidence" value="ECO:0007669"/>
    <property type="project" value="UniProtKB-SubCell"/>
</dbReference>
<dbReference type="PANTHER" id="PTHR23513">
    <property type="entry name" value="INTEGRAL MEMBRANE EFFLUX PROTEIN-RELATED"/>
    <property type="match status" value="1"/>
</dbReference>
<dbReference type="PANTHER" id="PTHR23513:SF11">
    <property type="entry name" value="STAPHYLOFERRIN A TRANSPORTER"/>
    <property type="match status" value="1"/>
</dbReference>
<feature type="transmembrane region" description="Helical" evidence="6">
    <location>
        <begin position="276"/>
        <end position="299"/>
    </location>
</feature>
<dbReference type="Proteomes" id="UP000677218">
    <property type="component" value="Unassembled WGS sequence"/>
</dbReference>
<keyword evidence="2" id="KW-1003">Cell membrane</keyword>
<dbReference type="SUPFAM" id="SSF103473">
    <property type="entry name" value="MFS general substrate transporter"/>
    <property type="match status" value="1"/>
</dbReference>
<dbReference type="InterPro" id="IPR011701">
    <property type="entry name" value="MFS"/>
</dbReference>
<feature type="transmembrane region" description="Helical" evidence="6">
    <location>
        <begin position="153"/>
        <end position="174"/>
    </location>
</feature>
<dbReference type="GO" id="GO:0022857">
    <property type="term" value="F:transmembrane transporter activity"/>
    <property type="evidence" value="ECO:0007669"/>
    <property type="project" value="InterPro"/>
</dbReference>
<keyword evidence="5 6" id="KW-0472">Membrane</keyword>
<evidence type="ECO:0000256" key="1">
    <source>
        <dbReference type="ARBA" id="ARBA00004651"/>
    </source>
</evidence>
<accession>A0A916QJY7</accession>
<dbReference type="Pfam" id="PF07690">
    <property type="entry name" value="MFS_1"/>
    <property type="match status" value="1"/>
</dbReference>
<comment type="subcellular location">
    <subcellularLocation>
        <location evidence="1">Cell membrane</location>
        <topology evidence="1">Multi-pass membrane protein</topology>
    </subcellularLocation>
</comment>
<evidence type="ECO:0000256" key="4">
    <source>
        <dbReference type="ARBA" id="ARBA00022989"/>
    </source>
</evidence>
<protein>
    <submittedName>
        <fullName evidence="7">Major facilitator superfamily transporter</fullName>
    </submittedName>
</protein>
<feature type="transmembrane region" description="Helical" evidence="6">
    <location>
        <begin position="219"/>
        <end position="237"/>
    </location>
</feature>
<organism evidence="7 8">
    <name type="scientific">Lactobacillus corticis</name>
    <dbReference type="NCBI Taxonomy" id="2201249"/>
    <lineage>
        <taxon>Bacteria</taxon>
        <taxon>Bacillati</taxon>
        <taxon>Bacillota</taxon>
        <taxon>Bacilli</taxon>
        <taxon>Lactobacillales</taxon>
        <taxon>Lactobacillaceae</taxon>
        <taxon>Lactobacillus</taxon>
    </lineage>
</organism>
<dbReference type="InterPro" id="IPR036259">
    <property type="entry name" value="MFS_trans_sf"/>
</dbReference>
<evidence type="ECO:0000313" key="7">
    <source>
        <dbReference type="EMBL" id="GFZ26571.1"/>
    </source>
</evidence>
<feature type="transmembrane region" description="Helical" evidence="6">
    <location>
        <begin position="34"/>
        <end position="51"/>
    </location>
</feature>
<feature type="transmembrane region" description="Helical" evidence="6">
    <location>
        <begin position="9"/>
        <end position="28"/>
    </location>
</feature>
<keyword evidence="3 6" id="KW-0812">Transmembrane</keyword>
<proteinExistence type="predicted"/>
<dbReference type="EMBL" id="BMAY01000002">
    <property type="protein sequence ID" value="GFZ26571.1"/>
    <property type="molecule type" value="Genomic_DNA"/>
</dbReference>
<dbReference type="AlphaFoldDB" id="A0A916QJY7"/>